<evidence type="ECO:0000256" key="1">
    <source>
        <dbReference type="ARBA" id="ARBA00008898"/>
    </source>
</evidence>
<dbReference type="InterPro" id="IPR002563">
    <property type="entry name" value="Flavin_Rdtase-like_dom"/>
</dbReference>
<reference evidence="5" key="1">
    <citation type="journal article" date="2019" name="Int. J. Syst. Evol. Microbiol.">
        <title>The Global Catalogue of Microorganisms (GCM) 10K type strain sequencing project: providing services to taxonomists for standard genome sequencing and annotation.</title>
        <authorList>
            <consortium name="The Broad Institute Genomics Platform"/>
            <consortium name="The Broad Institute Genome Sequencing Center for Infectious Disease"/>
            <person name="Wu L."/>
            <person name="Ma J."/>
        </authorList>
    </citation>
    <scope>NUCLEOTIDE SEQUENCE [LARGE SCALE GENOMIC DNA]</scope>
    <source>
        <strain evidence="5">JCM 18303</strain>
    </source>
</reference>
<organism evidence="4 5">
    <name type="scientific">Pseudonocardia eucalypti</name>
    <dbReference type="NCBI Taxonomy" id="648755"/>
    <lineage>
        <taxon>Bacteria</taxon>
        <taxon>Bacillati</taxon>
        <taxon>Actinomycetota</taxon>
        <taxon>Actinomycetes</taxon>
        <taxon>Pseudonocardiales</taxon>
        <taxon>Pseudonocardiaceae</taxon>
        <taxon>Pseudonocardia</taxon>
    </lineage>
</organism>
<sequence length="163" mass="17452">MTLIDPLQYRRVLGSYPTGVTVVTAIDADGAPAGMAVGSFTSVSLDPPLVAFLPDRSSTSFPKIRTASSFCVNVLAADQEELCRSFAKRGGDKFAGVKWFETESGAPRLDGVAAWIDCDFESITDAGDHYFVLGRVRDLDADAGKQPLVFFQGGYGRFLANGD</sequence>
<dbReference type="InterPro" id="IPR050268">
    <property type="entry name" value="NADH-dep_flavin_reductase"/>
</dbReference>
<dbReference type="SUPFAM" id="SSF50475">
    <property type="entry name" value="FMN-binding split barrel"/>
    <property type="match status" value="1"/>
</dbReference>
<accession>A0ABP9R344</accession>
<dbReference type="SMART" id="SM00903">
    <property type="entry name" value="Flavin_Reduct"/>
    <property type="match status" value="1"/>
</dbReference>
<dbReference type="PANTHER" id="PTHR30466:SF11">
    <property type="entry name" value="FLAVIN-DEPENDENT MONOOXYGENASE, REDUCTASE SUBUNIT HSAB"/>
    <property type="match status" value="1"/>
</dbReference>
<evidence type="ECO:0000256" key="2">
    <source>
        <dbReference type="ARBA" id="ARBA00023002"/>
    </source>
</evidence>
<gene>
    <name evidence="4" type="ORF">GCM10023321_67810</name>
</gene>
<evidence type="ECO:0000259" key="3">
    <source>
        <dbReference type="SMART" id="SM00903"/>
    </source>
</evidence>
<protein>
    <submittedName>
        <fullName evidence="4">Flavin reductase family protein</fullName>
    </submittedName>
</protein>
<keyword evidence="5" id="KW-1185">Reference proteome</keyword>
<dbReference type="Gene3D" id="2.30.110.10">
    <property type="entry name" value="Electron Transport, Fmn-binding Protein, Chain A"/>
    <property type="match status" value="1"/>
</dbReference>
<name>A0ABP9R344_9PSEU</name>
<dbReference type="Proteomes" id="UP001428817">
    <property type="component" value="Unassembled WGS sequence"/>
</dbReference>
<dbReference type="RefSeq" id="WP_185059984.1">
    <property type="nucleotide sequence ID" value="NZ_BAABJP010000044.1"/>
</dbReference>
<keyword evidence="2" id="KW-0560">Oxidoreductase</keyword>
<feature type="domain" description="Flavin reductase like" evidence="3">
    <location>
        <begin position="13"/>
        <end position="157"/>
    </location>
</feature>
<comment type="caution">
    <text evidence="4">The sequence shown here is derived from an EMBL/GenBank/DDBJ whole genome shotgun (WGS) entry which is preliminary data.</text>
</comment>
<dbReference type="Pfam" id="PF01613">
    <property type="entry name" value="Flavin_Reduct"/>
    <property type="match status" value="1"/>
</dbReference>
<evidence type="ECO:0000313" key="5">
    <source>
        <dbReference type="Proteomes" id="UP001428817"/>
    </source>
</evidence>
<evidence type="ECO:0000313" key="4">
    <source>
        <dbReference type="EMBL" id="GAA5170538.1"/>
    </source>
</evidence>
<proteinExistence type="inferred from homology"/>
<dbReference type="PANTHER" id="PTHR30466">
    <property type="entry name" value="FLAVIN REDUCTASE"/>
    <property type="match status" value="1"/>
</dbReference>
<dbReference type="EMBL" id="BAABJP010000044">
    <property type="protein sequence ID" value="GAA5170538.1"/>
    <property type="molecule type" value="Genomic_DNA"/>
</dbReference>
<comment type="similarity">
    <text evidence="1">Belongs to the non-flavoprotein flavin reductase family.</text>
</comment>
<dbReference type="InterPro" id="IPR012349">
    <property type="entry name" value="Split_barrel_FMN-bd"/>
</dbReference>